<keyword evidence="5" id="KW-0233">DNA recombination</keyword>
<name>H6LDU2_ACEWD</name>
<dbReference type="STRING" id="931626.Awo_c12010"/>
<proteinExistence type="inferred from homology"/>
<dbReference type="RefSeq" id="WP_014355588.1">
    <property type="nucleotide sequence ID" value="NC_016894.1"/>
</dbReference>
<evidence type="ECO:0000256" key="2">
    <source>
        <dbReference type="ARBA" id="ARBA00008857"/>
    </source>
</evidence>
<feature type="region of interest" description="Disordered" evidence="7">
    <location>
        <begin position="374"/>
        <end position="395"/>
    </location>
</feature>
<dbReference type="CDD" id="cd01189">
    <property type="entry name" value="INT_ICEBs1_C_like"/>
    <property type="match status" value="1"/>
</dbReference>
<protein>
    <submittedName>
        <fullName evidence="10">Phage integrase-like protein</fullName>
    </submittedName>
</protein>
<accession>H6LDU2</accession>
<feature type="domain" description="Tyr recombinase" evidence="8">
    <location>
        <begin position="170"/>
        <end position="373"/>
    </location>
</feature>
<evidence type="ECO:0000256" key="5">
    <source>
        <dbReference type="ARBA" id="ARBA00023172"/>
    </source>
</evidence>
<dbReference type="GO" id="GO:0003677">
    <property type="term" value="F:DNA binding"/>
    <property type="evidence" value="ECO:0007669"/>
    <property type="project" value="UniProtKB-UniRule"/>
</dbReference>
<sequence length="395" mass="45742">MARKTYKKKTKNGTEYYFFQLFYKDNRPKDIYATSVSEMEEKIGKAKKEMDGDLSTDTQPFGEFVKYWLYQVHLVDKKPLTKESYDNKFRNYIENSPVAKDPLKALTPKKIQDWYNKLFKAGVSTSVINGINKIIRPAIRFAAETSRIPNDFSKIIKIPEDRTIIKTPTPTVRPLTIKEQKKFEIAIKDDDYEMLYLMGMYSGLRPGELSALIWEDIDFEEKTIRVNKAYKVSKDIDLNKYIGVTGPPKTKNANRLVPIPDGILTKLKQYQTNQKELFLKYGIPVESDFLVFSNSIGTHLDRQNMNKRIKKIYASCGIANKRFYDLRHTYATRLFELGEAPKTVQMLMGHADISETLNTYTTVLEKQKKMTSNKLDKFYKGQNKKGKNKKPSEGA</sequence>
<reference evidence="10 11" key="2">
    <citation type="journal article" date="2012" name="PLoS ONE">
        <title>An ancient pathway combining carbon dioxide fixation with the generation and utilization of a sodium ion gradient for ATP synthesis.</title>
        <authorList>
            <person name="Poehlein A."/>
            <person name="Schmidt S."/>
            <person name="Kaster A.K."/>
            <person name="Goenrich M."/>
            <person name="Vollmers J."/>
            <person name="Thurmer A."/>
            <person name="Bertsch J."/>
            <person name="Schuchmann K."/>
            <person name="Voigt B."/>
            <person name="Hecker M."/>
            <person name="Daniel R."/>
            <person name="Thauer R.K."/>
            <person name="Gottschalk G."/>
            <person name="Muller V."/>
        </authorList>
    </citation>
    <scope>NUCLEOTIDE SEQUENCE [LARGE SCALE GENOMIC DNA]</scope>
    <source>
        <strain evidence="11">ATCC 29683 / DSM 1030 / JCM 2381 / KCTC 1655 / WB1</strain>
    </source>
</reference>
<evidence type="ECO:0000313" key="11">
    <source>
        <dbReference type="Proteomes" id="UP000007177"/>
    </source>
</evidence>
<reference evidence="11" key="1">
    <citation type="submission" date="2011-07" db="EMBL/GenBank/DDBJ databases">
        <title>Complete genome sequence of Acetobacterium woodii.</title>
        <authorList>
            <person name="Poehlein A."/>
            <person name="Schmidt S."/>
            <person name="Kaster A.-K."/>
            <person name="Goenrich M."/>
            <person name="Vollmers J."/>
            <person name="Thuermer A."/>
            <person name="Gottschalk G."/>
            <person name="Thauer R.K."/>
            <person name="Daniel R."/>
            <person name="Mueller V."/>
        </authorList>
    </citation>
    <scope>NUCLEOTIDE SEQUENCE [LARGE SCALE GENOMIC DNA]</scope>
    <source>
        <strain evidence="11">ATCC 29683 / DSM 1030 / JCM 2381 / KCTC 1655 / WB1</strain>
    </source>
</reference>
<dbReference type="InterPro" id="IPR050090">
    <property type="entry name" value="Tyrosine_recombinase_XerCD"/>
</dbReference>
<dbReference type="Proteomes" id="UP000007177">
    <property type="component" value="Chromosome"/>
</dbReference>
<dbReference type="PANTHER" id="PTHR30349">
    <property type="entry name" value="PHAGE INTEGRASE-RELATED"/>
    <property type="match status" value="1"/>
</dbReference>
<dbReference type="InterPro" id="IPR002104">
    <property type="entry name" value="Integrase_catalytic"/>
</dbReference>
<keyword evidence="11" id="KW-1185">Reference proteome</keyword>
<dbReference type="OrthoDB" id="9769726at2"/>
<dbReference type="eggNOG" id="COG0582">
    <property type="taxonomic scope" value="Bacteria"/>
</dbReference>
<evidence type="ECO:0000256" key="3">
    <source>
        <dbReference type="ARBA" id="ARBA00022908"/>
    </source>
</evidence>
<dbReference type="InterPro" id="IPR044068">
    <property type="entry name" value="CB"/>
</dbReference>
<evidence type="ECO:0000256" key="7">
    <source>
        <dbReference type="SAM" id="MobiDB-lite"/>
    </source>
</evidence>
<dbReference type="Pfam" id="PF14659">
    <property type="entry name" value="Phage_int_SAM_3"/>
    <property type="match status" value="1"/>
</dbReference>
<keyword evidence="3" id="KW-0229">DNA integration</keyword>
<comment type="function">
    <text evidence="1">Site-specific tyrosine recombinase, which acts by catalyzing the cutting and rejoining of the recombining DNA molecules.</text>
</comment>
<evidence type="ECO:0000256" key="4">
    <source>
        <dbReference type="ARBA" id="ARBA00023125"/>
    </source>
</evidence>
<dbReference type="HOGENOM" id="CLU_027562_17_1_9"/>
<dbReference type="AlphaFoldDB" id="H6LDU2"/>
<feature type="domain" description="Core-binding (CB)" evidence="9">
    <location>
        <begin position="59"/>
        <end position="143"/>
    </location>
</feature>
<dbReference type="InterPro" id="IPR013762">
    <property type="entry name" value="Integrase-like_cat_sf"/>
</dbReference>
<dbReference type="GO" id="GO:0015074">
    <property type="term" value="P:DNA integration"/>
    <property type="evidence" value="ECO:0007669"/>
    <property type="project" value="InterPro"/>
</dbReference>
<evidence type="ECO:0000259" key="9">
    <source>
        <dbReference type="PROSITE" id="PS51900"/>
    </source>
</evidence>
<dbReference type="Pfam" id="PF00589">
    <property type="entry name" value="Phage_integrase"/>
    <property type="match status" value="1"/>
</dbReference>
<dbReference type="PROSITE" id="PS51898">
    <property type="entry name" value="TYR_RECOMBINASE"/>
    <property type="match status" value="1"/>
</dbReference>
<dbReference type="PANTHER" id="PTHR30349:SF64">
    <property type="entry name" value="PROPHAGE INTEGRASE INTD-RELATED"/>
    <property type="match status" value="1"/>
</dbReference>
<evidence type="ECO:0000256" key="1">
    <source>
        <dbReference type="ARBA" id="ARBA00003283"/>
    </source>
</evidence>
<dbReference type="SUPFAM" id="SSF56349">
    <property type="entry name" value="DNA breaking-rejoining enzymes"/>
    <property type="match status" value="1"/>
</dbReference>
<organism evidence="10 11">
    <name type="scientific">Acetobacterium woodii (strain ATCC 29683 / DSM 1030 / JCM 2381 / KCTC 1655 / WB1)</name>
    <dbReference type="NCBI Taxonomy" id="931626"/>
    <lineage>
        <taxon>Bacteria</taxon>
        <taxon>Bacillati</taxon>
        <taxon>Bacillota</taxon>
        <taxon>Clostridia</taxon>
        <taxon>Eubacteriales</taxon>
        <taxon>Eubacteriaceae</taxon>
        <taxon>Acetobacterium</taxon>
    </lineage>
</organism>
<dbReference type="InterPro" id="IPR011010">
    <property type="entry name" value="DNA_brk_join_enz"/>
</dbReference>
<dbReference type="InterPro" id="IPR004107">
    <property type="entry name" value="Integrase_SAM-like_N"/>
</dbReference>
<dbReference type="Gene3D" id="1.10.150.130">
    <property type="match status" value="1"/>
</dbReference>
<comment type="similarity">
    <text evidence="2">Belongs to the 'phage' integrase family.</text>
</comment>
<dbReference type="GO" id="GO:0006310">
    <property type="term" value="P:DNA recombination"/>
    <property type="evidence" value="ECO:0007669"/>
    <property type="project" value="UniProtKB-KW"/>
</dbReference>
<evidence type="ECO:0000313" key="10">
    <source>
        <dbReference type="EMBL" id="AFA47985.1"/>
    </source>
</evidence>
<dbReference type="Gene3D" id="1.10.443.10">
    <property type="entry name" value="Intergrase catalytic core"/>
    <property type="match status" value="1"/>
</dbReference>
<dbReference type="EMBL" id="CP002987">
    <property type="protein sequence ID" value="AFA47985.1"/>
    <property type="molecule type" value="Genomic_DNA"/>
</dbReference>
<gene>
    <name evidence="10" type="ordered locus">Awo_c12010</name>
</gene>
<keyword evidence="4 6" id="KW-0238">DNA-binding</keyword>
<evidence type="ECO:0000259" key="8">
    <source>
        <dbReference type="PROSITE" id="PS51898"/>
    </source>
</evidence>
<dbReference type="PROSITE" id="PS51900">
    <property type="entry name" value="CB"/>
    <property type="match status" value="1"/>
</dbReference>
<dbReference type="InterPro" id="IPR010998">
    <property type="entry name" value="Integrase_recombinase_N"/>
</dbReference>
<evidence type="ECO:0000256" key="6">
    <source>
        <dbReference type="PROSITE-ProRule" id="PRU01248"/>
    </source>
</evidence>
<dbReference type="KEGG" id="awo:Awo_c12010"/>